<name>A0A919P4Z4_9CELL</name>
<proteinExistence type="predicted"/>
<dbReference type="EMBL" id="BONK01000009">
    <property type="protein sequence ID" value="GIG22033.1"/>
    <property type="molecule type" value="Genomic_DNA"/>
</dbReference>
<protein>
    <recommendedName>
        <fullName evidence="1">Tetratrico peptide repeat group 5 domain-containing protein</fullName>
    </recommendedName>
</protein>
<dbReference type="SUPFAM" id="SSF48452">
    <property type="entry name" value="TPR-like"/>
    <property type="match status" value="1"/>
</dbReference>
<dbReference type="InterPro" id="IPR011990">
    <property type="entry name" value="TPR-like_helical_dom_sf"/>
</dbReference>
<dbReference type="InterPro" id="IPR041656">
    <property type="entry name" value="TPR_5"/>
</dbReference>
<keyword evidence="3" id="KW-1185">Reference proteome</keyword>
<dbReference type="RefSeq" id="WP_203755839.1">
    <property type="nucleotide sequence ID" value="NZ_BONK01000009.1"/>
</dbReference>
<evidence type="ECO:0000313" key="2">
    <source>
        <dbReference type="EMBL" id="GIG22033.1"/>
    </source>
</evidence>
<dbReference type="Gene3D" id="1.25.40.10">
    <property type="entry name" value="Tetratricopeptide repeat domain"/>
    <property type="match status" value="1"/>
</dbReference>
<sequence length="172" mass="18908">MAHTVTPELEAAIALGYERRDRGDMAPTIAYFEELLAQHPGHPVLTYEVAGAYDTAGQEADARVRYEEALRLGLAGEDLRRCLCQYGSTLRWLGEHEASLAVLDRGRSEFPESDSVRVFRALTLRELGRDDEAVAELLTVVTNHAEFTDLGRYAPGLAGLAGWYGEGRPSGE</sequence>
<dbReference type="Pfam" id="PF12688">
    <property type="entry name" value="TPR_5"/>
    <property type="match status" value="1"/>
</dbReference>
<reference evidence="2" key="1">
    <citation type="submission" date="2021-01" db="EMBL/GenBank/DDBJ databases">
        <title>Whole genome shotgun sequence of Cellulomonas chitinilytica NBRC 110799.</title>
        <authorList>
            <person name="Komaki H."/>
            <person name="Tamura T."/>
        </authorList>
    </citation>
    <scope>NUCLEOTIDE SEQUENCE</scope>
    <source>
        <strain evidence="2">NBRC 110799</strain>
    </source>
</reference>
<accession>A0A919P4Z4</accession>
<organism evidence="2 3">
    <name type="scientific">Cellulomonas chitinilytica</name>
    <dbReference type="NCBI Taxonomy" id="398759"/>
    <lineage>
        <taxon>Bacteria</taxon>
        <taxon>Bacillati</taxon>
        <taxon>Actinomycetota</taxon>
        <taxon>Actinomycetes</taxon>
        <taxon>Micrococcales</taxon>
        <taxon>Cellulomonadaceae</taxon>
        <taxon>Cellulomonas</taxon>
    </lineage>
</organism>
<dbReference type="AlphaFoldDB" id="A0A919P4Z4"/>
<comment type="caution">
    <text evidence="2">The sequence shown here is derived from an EMBL/GenBank/DDBJ whole genome shotgun (WGS) entry which is preliminary data.</text>
</comment>
<evidence type="ECO:0000259" key="1">
    <source>
        <dbReference type="Pfam" id="PF12688"/>
    </source>
</evidence>
<evidence type="ECO:0000313" key="3">
    <source>
        <dbReference type="Proteomes" id="UP000632740"/>
    </source>
</evidence>
<gene>
    <name evidence="2" type="ORF">Cch01nite_27570</name>
</gene>
<feature type="domain" description="Tetratrico peptide repeat group 5" evidence="1">
    <location>
        <begin position="44"/>
        <end position="144"/>
    </location>
</feature>
<dbReference type="Proteomes" id="UP000632740">
    <property type="component" value="Unassembled WGS sequence"/>
</dbReference>